<dbReference type="InterPro" id="IPR023213">
    <property type="entry name" value="CAT-like_dom_sf"/>
</dbReference>
<dbReference type="CDD" id="cd19531">
    <property type="entry name" value="LCL_NRPS-like"/>
    <property type="match status" value="1"/>
</dbReference>
<dbReference type="CDD" id="cd05930">
    <property type="entry name" value="A_NRPS"/>
    <property type="match status" value="2"/>
</dbReference>
<dbReference type="PANTHER" id="PTHR45527">
    <property type="entry name" value="NONRIBOSOMAL PEPTIDE SYNTHETASE"/>
    <property type="match status" value="1"/>
</dbReference>
<evidence type="ECO:0000313" key="5">
    <source>
        <dbReference type="EMBL" id="MBP2479340.1"/>
    </source>
</evidence>
<keyword evidence="3" id="KW-0597">Phosphoprotein</keyword>
<reference evidence="5 6" key="1">
    <citation type="submission" date="2021-03" db="EMBL/GenBank/DDBJ databases">
        <title>Sequencing the genomes of 1000 actinobacteria strains.</title>
        <authorList>
            <person name="Klenk H.-P."/>
        </authorList>
    </citation>
    <scope>NUCLEOTIDE SEQUENCE [LARGE SCALE GENOMIC DNA]</scope>
    <source>
        <strain evidence="5 6">DSM 44580</strain>
    </source>
</reference>
<dbReference type="Gene3D" id="3.40.50.980">
    <property type="match status" value="4"/>
</dbReference>
<dbReference type="NCBIfam" id="TIGR01733">
    <property type="entry name" value="AA-adenyl-dom"/>
    <property type="match status" value="3"/>
</dbReference>
<name>A0ABS5AS01_9PSEU</name>
<dbReference type="InterPro" id="IPR045851">
    <property type="entry name" value="AMP-bd_C_sf"/>
</dbReference>
<dbReference type="Pfam" id="PF00668">
    <property type="entry name" value="Condensation"/>
    <property type="match status" value="2"/>
</dbReference>
<dbReference type="Pfam" id="PF00501">
    <property type="entry name" value="AMP-binding"/>
    <property type="match status" value="3"/>
</dbReference>
<dbReference type="Gene3D" id="3.30.300.30">
    <property type="match status" value="3"/>
</dbReference>
<dbReference type="SUPFAM" id="SSF47336">
    <property type="entry name" value="ACP-like"/>
    <property type="match status" value="3"/>
</dbReference>
<dbReference type="PROSITE" id="PS00012">
    <property type="entry name" value="PHOSPHOPANTETHEINE"/>
    <property type="match status" value="2"/>
</dbReference>
<feature type="domain" description="Carrier" evidence="4">
    <location>
        <begin position="2777"/>
        <end position="2852"/>
    </location>
</feature>
<dbReference type="Gene3D" id="1.10.1200.10">
    <property type="entry name" value="ACP-like"/>
    <property type="match status" value="3"/>
</dbReference>
<comment type="caution">
    <text evidence="5">The sequence shown here is derived from an EMBL/GenBank/DDBJ whole genome shotgun (WGS) entry which is preliminary data.</text>
</comment>
<dbReference type="InterPro" id="IPR020806">
    <property type="entry name" value="PKS_PP-bd"/>
</dbReference>
<evidence type="ECO:0000256" key="3">
    <source>
        <dbReference type="ARBA" id="ARBA00022553"/>
    </source>
</evidence>
<dbReference type="SMART" id="SM00823">
    <property type="entry name" value="PKS_PP"/>
    <property type="match status" value="3"/>
</dbReference>
<evidence type="ECO:0000259" key="4">
    <source>
        <dbReference type="PROSITE" id="PS50075"/>
    </source>
</evidence>
<dbReference type="Proteomes" id="UP001519363">
    <property type="component" value="Unassembled WGS sequence"/>
</dbReference>
<dbReference type="Pfam" id="PF00550">
    <property type="entry name" value="PP-binding"/>
    <property type="match status" value="3"/>
</dbReference>
<dbReference type="InterPro" id="IPR042099">
    <property type="entry name" value="ANL_N_sf"/>
</dbReference>
<dbReference type="SUPFAM" id="SSF52777">
    <property type="entry name" value="CoA-dependent acyltransferases"/>
    <property type="match status" value="4"/>
</dbReference>
<keyword evidence="6" id="KW-1185">Reference proteome</keyword>
<accession>A0ABS5AS01</accession>
<proteinExistence type="predicted"/>
<dbReference type="Gene3D" id="3.40.50.12780">
    <property type="entry name" value="N-terminal domain of ligase-like"/>
    <property type="match status" value="1"/>
</dbReference>
<keyword evidence="2" id="KW-0596">Phosphopantetheine</keyword>
<evidence type="ECO:0000256" key="1">
    <source>
        <dbReference type="ARBA" id="ARBA00001957"/>
    </source>
</evidence>
<organism evidence="5 6">
    <name type="scientific">Crossiella equi</name>
    <dbReference type="NCBI Taxonomy" id="130796"/>
    <lineage>
        <taxon>Bacteria</taxon>
        <taxon>Bacillati</taxon>
        <taxon>Actinomycetota</taxon>
        <taxon>Actinomycetes</taxon>
        <taxon>Pseudonocardiales</taxon>
        <taxon>Pseudonocardiaceae</taxon>
        <taxon>Crossiella</taxon>
    </lineage>
</organism>
<dbReference type="SUPFAM" id="SSF56801">
    <property type="entry name" value="Acetyl-CoA synthetase-like"/>
    <property type="match status" value="3"/>
</dbReference>
<dbReference type="CDD" id="cd19543">
    <property type="entry name" value="DCL_NRPS"/>
    <property type="match status" value="1"/>
</dbReference>
<dbReference type="NCBIfam" id="NF003417">
    <property type="entry name" value="PRK04813.1"/>
    <property type="match status" value="3"/>
</dbReference>
<comment type="cofactor">
    <cofactor evidence="1">
        <name>pantetheine 4'-phosphate</name>
        <dbReference type="ChEBI" id="CHEBI:47942"/>
    </cofactor>
</comment>
<dbReference type="InterPro" id="IPR009081">
    <property type="entry name" value="PP-bd_ACP"/>
</dbReference>
<protein>
    <submittedName>
        <fullName evidence="5">Amino acid adenylation domain-containing protein</fullName>
    </submittedName>
</protein>
<feature type="domain" description="Carrier" evidence="4">
    <location>
        <begin position="512"/>
        <end position="587"/>
    </location>
</feature>
<dbReference type="Pfam" id="PF13193">
    <property type="entry name" value="AMP-binding_C"/>
    <property type="match status" value="3"/>
</dbReference>
<dbReference type="CDD" id="cd17643">
    <property type="entry name" value="A_NRPS_Cytc1-like"/>
    <property type="match status" value="1"/>
</dbReference>
<dbReference type="Gene3D" id="2.30.38.10">
    <property type="entry name" value="Luciferase, Domain 3"/>
    <property type="match status" value="2"/>
</dbReference>
<sequence>MVDRHLDELFAAQAARTPHRSAVLFQGASTTYAELDAAAERLAAHLRALGAGPERFVALLLPRCTELVVAILAVLKTGAAYVPIDPEHPADRVTGVLADARPVAVLTLGEVALAVPVPRLDLAALPERVPDVPATTAVRSPEQPAYVIYTSGSTGRPKGVVVPHSNVVRLLTETAHWYGFTEYDVWPLFHSAAFDVSVWELWGALLHGGRLVVVPQPTTRTPEEFLRLLAEERVTVLNQTPSAFYQLLTAVREHRELAERLCLRYVVFAGEALDLGKLGEWYEHFADTAPVLVNMYGITETTVHSSYLALDRVSAAEATGSDIGVAIPDLGFTVLDEKLRPVPPGEEGELYVSGPGLARNYANRPALTASRFVAAPGGQRRYRSGDLVKPLDAHRLTYLGRTDDQVKVRGFRIEPGEIAAVLAEHPAVDQAAVLARRDEGTEPRLVAYVVPLGTPPTRAELRAHAAARLPAYMVPAAFCLLDRFPLTTNGKLDRRALPAPGRADSVDGAGVAPRDAAEAALAGVWREVLGLDEVGVTDDFFEVGGDSLSAVRVRSRVLAATGVALPARAVFDRPTIAELAELVRGGGTAAVPALPRAGEAGQLSATQLRFAFAHEVDPFEFAYNVHTARVLRGELDVVRLGEALAALVARHEPLRTTVSTVDGVPRARVEAAGPVPVRVVETADVQAVLAEEAATPFDLARSPLRVLLVRLAAREHLLVLGIHHIATDGWSTGVLLAELRALYEGRELAPLPARYRDYVAWQADSRRHEHQLGYWRDRLAGLAPLDLPADLPRPAVRSSAGAAHRSTVDASVLAGLRAAGATASATLFMTLTAACQVLLSRLGGGEDIAVGTVVAGRDHPELEHLVGAFINTVVLRGTVTAAQPFTGYLAAVREEVLSAFAHQDVPFDRVVEELDVPRDPSRTPLVQAMVILQNTPAGDVLGEHHPMPRAGAPLDLTFEFTERDGALDLMVEYSTSLFTPAAAQAVATHLHTLLAGIAAAPATPVGDLPVLTAAERHDLVVTRNNTGRAPLSEVPVHERIVPGEAVAVTAPGRALTYTELNARANQLAHRLIGQGVGPGSRVVLSLPREPELVVAMLAVLRTGAAYVPLDPDLPAARREFIIAETGAPVVLDAVDLAGLAGWPSTLPDVRCHLDELAYVVYTSGSTGTPKGVAISHRALADYVDWHLRAHHLTAADHCASLVGLGFDVLVGEVWPTLCAGARLDQPSQSTLDDPAALVEFFRERGTSHAYLATPRVESLLDVPTIFATRLRSLLVIGDALRRRPPAGLPFDLVNAYGPAEATVAATQAVVDPFEEGAPPIGLPLDNTACHVLDARLHPVPLGVPGELYLAGPGLARGYLARPGLSAHRFVANPFGAPGERLYRTGDVVRRRRDGQLEFLGRTDHQVKLRGYRVELGEIEALLSRRPELAQVFVTVVDGRRLLAYLVPQGPVDTAALAAHLGEQLPKYMVPDEFVLLERFPLTANGKIDRAALPVPELVASAEYTAPSSPVEQVLAGIWAEVTGAARVGVADNFFELGGDSVSSLAVVAKARLAGLHLTTKDLFRAQTIAALAPSVLVAETPVVSEERVRLGGHSSVRIAFGDTDEALVFAALAEVQAHHPVQRIRPELTDTALRLSAPRVLLDPADWAVVLADLETAYRALDAGRPVRLTSVLAVPSPVATRVPDRLVRTRVVADPHAEAYLTTPAELLTAALVESGEPGERIKAVKQRLRSGEQVLDGMSVTFLGLSPGLFPSASHEDPQPVGTADLALVATTDGAELDLRWYHDAGIPAETVHALAARFATGLAELLAHCTRPGAGGRVPADYPLAGLDQSTVDSLVGDGREVEDVYPLTPMQSGMLYHDLVDGAYRERFEFELDHLARPDLFDQAWQRVAARTPVLRTELHWTGLPEPLQVVRRAAVLPVEHLDWRHLGHATRETALEAVRGQAREQLVHLTVARLTDLRVRVLWTFHHLLLDGWSAMQVIAEVLGEYDALTGTHPYTPPVRRPYADYVAWLAGHGTADSERHWRAVLSTLDSVTPLPYDREPAPGHRPVPAATHLLTLDETTSQRLHAFARGARITVNTLAQGLWALLLSRHGGGADVCFGATVAGRPDALTGAEDMIGLFITTLPVRVRLDPGARLADWLRQVQAEQVEAREHEHVSPADLQRWAGLGRLFDSLLVFENYPGGAEPARRHGLDFADVEAVNSSNFPLKAIVHAGPRLSVRFQYDPALFDARTVEALAERLARLADGVAADPDRVLAALPMLGVDEQVHAQPLPATGERVDRVIASIAASRPHAVAVVHGGRQLTYGELDRAANQVAHHLHGYGVRRDDLVGVAIERGVDVVVAILGVLKAGAGYVPLDPDYPRGRLASMLVRSRPPVVLTREHLLDRLPVTGARLVCLDRERAAVAAQPPHAPEWPTGLGDAAYVAFTSGSTGEPKGVLVEHASLGNVIAVARERYGLGPADRVLQFYPMSFDGGVLEVFSTLTAGAVLVIADAESRRDGAHLAGQLRTEAITTITMPPAVVPALDPVTLPDLRTVALAGDVLPPEVAAEWAPAHNLVNVYGPTEATVAVTLHPVATGEVVRGVPLGAPIPGVRAYVLDTALHPAPAGVTGELYLGGIAPARGYLGDPGATAGAFVADPFHPGGRLYRTGDLARWRADGLLEFGGRRDHQVKIRGYRVEPAEVASALLAQPGVAEAVVVPREDGPGERRLVAYVVGTASPRALKDALAASLPAYLVPSAIVLLERMPLNPNGKLDRAALPAPAREEDRRYEAAADPTEEALVRIWAELLPTPRFGVLDDFFDLGGDSIGTLRLMSRISRAFGVQVSPKDFFAAPTIRALAALLKEKLLAELAGAGGRTP</sequence>
<dbReference type="Gene3D" id="3.30.559.10">
    <property type="entry name" value="Chloramphenicol acetyltransferase-like domain"/>
    <property type="match status" value="2"/>
</dbReference>
<evidence type="ECO:0000256" key="2">
    <source>
        <dbReference type="ARBA" id="ARBA00022450"/>
    </source>
</evidence>
<dbReference type="PROSITE" id="PS00455">
    <property type="entry name" value="AMP_BINDING"/>
    <property type="match status" value="3"/>
</dbReference>
<dbReference type="EMBL" id="JAGIOO010000001">
    <property type="protein sequence ID" value="MBP2479340.1"/>
    <property type="molecule type" value="Genomic_DNA"/>
</dbReference>
<feature type="domain" description="Carrier" evidence="4">
    <location>
        <begin position="1505"/>
        <end position="1579"/>
    </location>
</feature>
<dbReference type="InterPro" id="IPR010071">
    <property type="entry name" value="AA_adenyl_dom"/>
</dbReference>
<dbReference type="PANTHER" id="PTHR45527:SF1">
    <property type="entry name" value="FATTY ACID SYNTHASE"/>
    <property type="match status" value="1"/>
</dbReference>
<dbReference type="InterPro" id="IPR006162">
    <property type="entry name" value="Ppantetheine_attach_site"/>
</dbReference>
<dbReference type="InterPro" id="IPR025110">
    <property type="entry name" value="AMP-bd_C"/>
</dbReference>
<dbReference type="Gene3D" id="3.30.559.30">
    <property type="entry name" value="Nonribosomal peptide synthetase, condensation domain"/>
    <property type="match status" value="2"/>
</dbReference>
<evidence type="ECO:0000313" key="6">
    <source>
        <dbReference type="Proteomes" id="UP001519363"/>
    </source>
</evidence>
<dbReference type="InterPro" id="IPR020845">
    <property type="entry name" value="AMP-binding_CS"/>
</dbReference>
<dbReference type="InterPro" id="IPR001242">
    <property type="entry name" value="Condensation_dom"/>
</dbReference>
<dbReference type="RefSeq" id="WP_086788910.1">
    <property type="nucleotide sequence ID" value="NZ_JAGIOO010000001.1"/>
</dbReference>
<dbReference type="InterPro" id="IPR000873">
    <property type="entry name" value="AMP-dep_synth/lig_dom"/>
</dbReference>
<dbReference type="PROSITE" id="PS50075">
    <property type="entry name" value="CARRIER"/>
    <property type="match status" value="3"/>
</dbReference>
<gene>
    <name evidence="5" type="ORF">JOF53_008212</name>
</gene>
<dbReference type="InterPro" id="IPR036736">
    <property type="entry name" value="ACP-like_sf"/>
</dbReference>